<feature type="active site" description="Proton acceptor" evidence="5">
    <location>
        <position position="540"/>
    </location>
</feature>
<dbReference type="PROSITE" id="PS50011">
    <property type="entry name" value="PROTEIN_KINASE_DOM"/>
    <property type="match status" value="1"/>
</dbReference>
<dbReference type="PANTHER" id="PTHR44329">
    <property type="entry name" value="SERINE/THREONINE-PROTEIN KINASE TNNI3K-RELATED"/>
    <property type="match status" value="1"/>
</dbReference>
<dbReference type="PANTHER" id="PTHR44329:SF288">
    <property type="entry name" value="MITOGEN-ACTIVATED PROTEIN KINASE KINASE KINASE 20"/>
    <property type="match status" value="1"/>
</dbReference>
<dbReference type="InterPro" id="IPR008271">
    <property type="entry name" value="Ser/Thr_kinase_AS"/>
</dbReference>
<dbReference type="PROSITE" id="PS00108">
    <property type="entry name" value="PROTEIN_KINASE_ST"/>
    <property type="match status" value="1"/>
</dbReference>
<dbReference type="InterPro" id="IPR051681">
    <property type="entry name" value="Ser/Thr_Kinases-Pseudokinases"/>
</dbReference>
<keyword evidence="6" id="KW-0479">Metal-binding</keyword>
<organism evidence="9">
    <name type="scientific">Ditylum brightwellii</name>
    <dbReference type="NCBI Taxonomy" id="49249"/>
    <lineage>
        <taxon>Eukaryota</taxon>
        <taxon>Sar</taxon>
        <taxon>Stramenopiles</taxon>
        <taxon>Ochrophyta</taxon>
        <taxon>Bacillariophyta</taxon>
        <taxon>Mediophyceae</taxon>
        <taxon>Lithodesmiophycidae</taxon>
        <taxon>Lithodesmiales</taxon>
        <taxon>Lithodesmiaceae</taxon>
        <taxon>Ditylum</taxon>
    </lineage>
</organism>
<dbReference type="GO" id="GO:0005524">
    <property type="term" value="F:ATP binding"/>
    <property type="evidence" value="ECO:0007669"/>
    <property type="project" value="UniProtKB-KW"/>
</dbReference>
<keyword evidence="2" id="KW-0547">Nucleotide-binding</keyword>
<dbReference type="GO" id="GO:0046872">
    <property type="term" value="F:metal ion binding"/>
    <property type="evidence" value="ECO:0007669"/>
    <property type="project" value="UniProtKB-KW"/>
</dbReference>
<dbReference type="GO" id="GO:0004674">
    <property type="term" value="F:protein serine/threonine kinase activity"/>
    <property type="evidence" value="ECO:0007669"/>
    <property type="project" value="TreeGrafter"/>
</dbReference>
<evidence type="ECO:0000259" key="8">
    <source>
        <dbReference type="PROSITE" id="PS50011"/>
    </source>
</evidence>
<dbReference type="CDD" id="cd13999">
    <property type="entry name" value="STKc_MAP3K-like"/>
    <property type="match status" value="1"/>
</dbReference>
<evidence type="ECO:0000313" key="9">
    <source>
        <dbReference type="EMBL" id="CAE4605637.1"/>
    </source>
</evidence>
<evidence type="ECO:0000256" key="4">
    <source>
        <dbReference type="ARBA" id="ARBA00022840"/>
    </source>
</evidence>
<feature type="domain" description="Protein kinase" evidence="8">
    <location>
        <begin position="423"/>
        <end position="690"/>
    </location>
</feature>
<gene>
    <name evidence="9" type="ORF">DBRI00130_LOCUS14087</name>
</gene>
<dbReference type="SMART" id="SM00220">
    <property type="entry name" value="S_TKc"/>
    <property type="match status" value="1"/>
</dbReference>
<dbReference type="SUPFAM" id="SSF56112">
    <property type="entry name" value="Protein kinase-like (PK-like)"/>
    <property type="match status" value="1"/>
</dbReference>
<proteinExistence type="predicted"/>
<dbReference type="Gene3D" id="3.30.200.20">
    <property type="entry name" value="Phosphorylase Kinase, domain 1"/>
    <property type="match status" value="1"/>
</dbReference>
<dbReference type="InterPro" id="IPR011009">
    <property type="entry name" value="Kinase-like_dom_sf"/>
</dbReference>
<dbReference type="InterPro" id="IPR000719">
    <property type="entry name" value="Prot_kinase_dom"/>
</dbReference>
<feature type="region of interest" description="Disordered" evidence="7">
    <location>
        <begin position="104"/>
        <end position="123"/>
    </location>
</feature>
<evidence type="ECO:0000256" key="1">
    <source>
        <dbReference type="ARBA" id="ARBA00022679"/>
    </source>
</evidence>
<evidence type="ECO:0000256" key="6">
    <source>
        <dbReference type="PIRSR" id="PIRSR000615-3"/>
    </source>
</evidence>
<feature type="region of interest" description="Disordered" evidence="7">
    <location>
        <begin position="365"/>
        <end position="413"/>
    </location>
</feature>
<sequence>MKRWSIFGNDEINKTNNADAPSAMTTITDATTNTDPSSLVITTTTTKNEASPQKKTATTTVSNHGEYHVEEEEIFISSLLSILLLFVRLKESTGIERAVLSSVVAQKTQDQDSENSSNNNDDTEQFYVMPFINDLVMEIEHQHSIIRKFKDMNHKDYAGGGGGSHHQQRHSTEGLLSLVREGVTLSPFMKGLQDMIRQNFDLVGFRHATSLKEFWHDITLYIDKLHSLELLIIEELEYCCLLVVKESNKQQQQQIVSATVTEEAEQKDLKTKDGGVVVDKNGNNASTGEEGVKKEDSKMRKGTEGIEIILENGNKISNDKLQFLHEIIKASGSTTSEKDLLQRFDKMSAEEIKTSLVSFISSNATSDETDTSNVIMGGSSSISFDPLPPLPKVKDELKPPPPSSNNNKNDNSTKEWEIGLYEVEFQKRIGRGMAGTTYLAKWSGQDVAVKVAAITEMGVDGWNAEVKTLSKLHHPNIIRLLGSIYNEHPLTYCLVLEYCDCGDLSKALVKHTPRNFFNRVASHMANGMTYLHSRKILHRDIKPGNVLLHGDVPGGNFTAKLTDFGVSTGMQGMTSEEHTAETGTYRWMAPEVIRHESYSSKADVWSFAVVIWQLITREEPFSKLSQIEAAGMVALEQARPPFPKGTPKDVCLLIERCWKENPNDRMASDAICIALAKMERTLDASDNLWLQEPYGHPVYDLSKSKVVCRPKPTTSGSENKSAPITRNRSFMKMFARKGSGGK</sequence>
<feature type="binding site" evidence="6">
    <location>
        <position position="545"/>
    </location>
    <ligand>
        <name>Mg(2+)</name>
        <dbReference type="ChEBI" id="CHEBI:18420"/>
    </ligand>
</feature>
<evidence type="ECO:0000256" key="3">
    <source>
        <dbReference type="ARBA" id="ARBA00022777"/>
    </source>
</evidence>
<keyword evidence="1" id="KW-0808">Transferase</keyword>
<keyword evidence="6" id="KW-0460">Magnesium</keyword>
<feature type="binding site" evidence="6">
    <location>
        <position position="563"/>
    </location>
    <ligand>
        <name>Mg(2+)</name>
        <dbReference type="ChEBI" id="CHEBI:18420"/>
    </ligand>
</feature>
<feature type="compositionally biased region" description="Polar residues" evidence="7">
    <location>
        <begin position="365"/>
        <end position="383"/>
    </location>
</feature>
<dbReference type="AlphaFoldDB" id="A0A7S4R772"/>
<protein>
    <recommendedName>
        <fullName evidence="8">Protein kinase domain-containing protein</fullName>
    </recommendedName>
</protein>
<dbReference type="Gene3D" id="1.10.510.10">
    <property type="entry name" value="Transferase(Phosphotransferase) domain 1"/>
    <property type="match status" value="1"/>
</dbReference>
<keyword evidence="4" id="KW-0067">ATP-binding</keyword>
<evidence type="ECO:0000256" key="5">
    <source>
        <dbReference type="PIRSR" id="PIRSR000615-1"/>
    </source>
</evidence>
<name>A0A7S4R772_9STRA</name>
<feature type="region of interest" description="Disordered" evidence="7">
    <location>
        <begin position="274"/>
        <end position="298"/>
    </location>
</feature>
<dbReference type="Pfam" id="PF07714">
    <property type="entry name" value="PK_Tyr_Ser-Thr"/>
    <property type="match status" value="1"/>
</dbReference>
<evidence type="ECO:0000256" key="7">
    <source>
        <dbReference type="SAM" id="MobiDB-lite"/>
    </source>
</evidence>
<dbReference type="EMBL" id="HBNS01017634">
    <property type="protein sequence ID" value="CAE4605637.1"/>
    <property type="molecule type" value="Transcribed_RNA"/>
</dbReference>
<reference evidence="9" key="1">
    <citation type="submission" date="2021-01" db="EMBL/GenBank/DDBJ databases">
        <authorList>
            <person name="Corre E."/>
            <person name="Pelletier E."/>
            <person name="Niang G."/>
            <person name="Scheremetjew M."/>
            <person name="Finn R."/>
            <person name="Kale V."/>
            <person name="Holt S."/>
            <person name="Cochrane G."/>
            <person name="Meng A."/>
            <person name="Brown T."/>
            <person name="Cohen L."/>
        </authorList>
    </citation>
    <scope>NUCLEOTIDE SEQUENCE</scope>
    <source>
        <strain evidence="9">GSO104</strain>
    </source>
</reference>
<accession>A0A7S4R772</accession>
<dbReference type="InterPro" id="IPR001245">
    <property type="entry name" value="Ser-Thr/Tyr_kinase_cat_dom"/>
</dbReference>
<evidence type="ECO:0000256" key="2">
    <source>
        <dbReference type="ARBA" id="ARBA00022741"/>
    </source>
</evidence>
<keyword evidence="3" id="KW-0418">Kinase</keyword>
<dbReference type="PRINTS" id="PR00109">
    <property type="entry name" value="TYRKINASE"/>
</dbReference>